<comment type="caution">
    <text evidence="5">The sequence shown here is derived from an EMBL/GenBank/DDBJ whole genome shotgun (WGS) entry which is preliminary data.</text>
</comment>
<dbReference type="AlphaFoldDB" id="A0A951PPT2"/>
<evidence type="ECO:0000259" key="3">
    <source>
        <dbReference type="Pfam" id="PF00501"/>
    </source>
</evidence>
<dbReference type="GO" id="GO:0031956">
    <property type="term" value="F:medium-chain fatty acid-CoA ligase activity"/>
    <property type="evidence" value="ECO:0007669"/>
    <property type="project" value="TreeGrafter"/>
</dbReference>
<dbReference type="SUPFAM" id="SSF56801">
    <property type="entry name" value="Acetyl-CoA synthetase-like"/>
    <property type="match status" value="1"/>
</dbReference>
<dbReference type="PANTHER" id="PTHR43201">
    <property type="entry name" value="ACYL-COA SYNTHETASE"/>
    <property type="match status" value="1"/>
</dbReference>
<dbReference type="GO" id="GO:0006631">
    <property type="term" value="P:fatty acid metabolic process"/>
    <property type="evidence" value="ECO:0007669"/>
    <property type="project" value="TreeGrafter"/>
</dbReference>
<dbReference type="InterPro" id="IPR000873">
    <property type="entry name" value="AMP-dep_synth/lig_dom"/>
</dbReference>
<dbReference type="InterPro" id="IPR045851">
    <property type="entry name" value="AMP-bd_C_sf"/>
</dbReference>
<dbReference type="Proteomes" id="UP000753908">
    <property type="component" value="Unassembled WGS sequence"/>
</dbReference>
<dbReference type="InterPro" id="IPR020845">
    <property type="entry name" value="AMP-binding_CS"/>
</dbReference>
<comment type="similarity">
    <text evidence="1">Belongs to the ATP-dependent AMP-binding enzyme family.</text>
</comment>
<dbReference type="Gene3D" id="3.30.300.30">
    <property type="match status" value="1"/>
</dbReference>
<sequence>MLHQTLLKTVERYPEKTALVYDKLRLNYQELYTKVVGLSNGLRSIGVEKSDSIAIILPNCPEFVISFYAAATLKAIALPLNPMFKEAEINFYISDTGASVIITDMARAELCQKVISKFDRKIELVVIDGVYPSSASFNDLIQKDTANFEETAPYEGDVIYQYSSGSTGRPKRVSRTQKNLFHQANNCVTTLNVTASDNILCIVPLFHAYGFGECLLAATFTGATLVILEQFIQNGVAVEMPFVFRCPRVLNLIETEEITILPAVPYIYSILAATPYQTQVDFASLRACISAGNFLSKDTFDKFLHRFGIPLRQLYGCTEAGAVAINLEDEADLQYDSIGLPMKNVEIKVMDDEGNELPTGDIGEFVIKSETLTTGYYNLPEVNKEAFQDGHFFTGDLGKKDEQGRLYLTGRKKIFIDTGGHKVDPLEVEDVLMTHPKVAEAVVVGTKAPLGGEMVKAVLVLNGECKEQDILAFCKDKLADYKTPKFIEFRQELPKNPLGKVLRKKV</sequence>
<dbReference type="PANTHER" id="PTHR43201:SF5">
    <property type="entry name" value="MEDIUM-CHAIN ACYL-COA LIGASE ACSF2, MITOCHONDRIAL"/>
    <property type="match status" value="1"/>
</dbReference>
<dbReference type="Pfam" id="PF00501">
    <property type="entry name" value="AMP-binding"/>
    <property type="match status" value="1"/>
</dbReference>
<gene>
    <name evidence="5" type="ORF">KME25_19035</name>
</gene>
<evidence type="ECO:0000313" key="6">
    <source>
        <dbReference type="Proteomes" id="UP000753908"/>
    </source>
</evidence>
<evidence type="ECO:0000256" key="2">
    <source>
        <dbReference type="ARBA" id="ARBA00022598"/>
    </source>
</evidence>
<dbReference type="EMBL" id="JAHHIF010000026">
    <property type="protein sequence ID" value="MBW4546519.1"/>
    <property type="molecule type" value="Genomic_DNA"/>
</dbReference>
<keyword evidence="2" id="KW-0436">Ligase</keyword>
<evidence type="ECO:0000256" key="1">
    <source>
        <dbReference type="ARBA" id="ARBA00006432"/>
    </source>
</evidence>
<dbReference type="Gene3D" id="3.40.50.12780">
    <property type="entry name" value="N-terminal domain of ligase-like"/>
    <property type="match status" value="1"/>
</dbReference>
<accession>A0A951PPT2</accession>
<dbReference type="InterPro" id="IPR042099">
    <property type="entry name" value="ANL_N_sf"/>
</dbReference>
<protein>
    <submittedName>
        <fullName evidence="5">AMP-binding protein</fullName>
    </submittedName>
</protein>
<reference evidence="5" key="2">
    <citation type="journal article" date="2022" name="Microbiol. Resour. Announc.">
        <title>Metagenome Sequencing to Explore Phylogenomics of Terrestrial Cyanobacteria.</title>
        <authorList>
            <person name="Ward R.D."/>
            <person name="Stajich J.E."/>
            <person name="Johansen J.R."/>
            <person name="Huntemann M."/>
            <person name="Clum A."/>
            <person name="Foster B."/>
            <person name="Foster B."/>
            <person name="Roux S."/>
            <person name="Palaniappan K."/>
            <person name="Varghese N."/>
            <person name="Mukherjee S."/>
            <person name="Reddy T.B.K."/>
            <person name="Daum C."/>
            <person name="Copeland A."/>
            <person name="Chen I.A."/>
            <person name="Ivanova N.N."/>
            <person name="Kyrpides N.C."/>
            <person name="Shapiro N."/>
            <person name="Eloe-Fadrosh E.A."/>
            <person name="Pietrasiak N."/>
        </authorList>
    </citation>
    <scope>NUCLEOTIDE SEQUENCE</scope>
    <source>
        <strain evidence="5">CPER-KK1</strain>
    </source>
</reference>
<dbReference type="InterPro" id="IPR025110">
    <property type="entry name" value="AMP-bd_C"/>
</dbReference>
<organism evidence="5 6">
    <name type="scientific">Symplocastrum torsivum CPER-KK1</name>
    <dbReference type="NCBI Taxonomy" id="450513"/>
    <lineage>
        <taxon>Bacteria</taxon>
        <taxon>Bacillati</taxon>
        <taxon>Cyanobacteriota</taxon>
        <taxon>Cyanophyceae</taxon>
        <taxon>Oscillatoriophycideae</taxon>
        <taxon>Oscillatoriales</taxon>
        <taxon>Microcoleaceae</taxon>
        <taxon>Symplocastrum</taxon>
    </lineage>
</organism>
<feature type="domain" description="AMP-dependent synthetase/ligase" evidence="3">
    <location>
        <begin position="8"/>
        <end position="377"/>
    </location>
</feature>
<evidence type="ECO:0000313" key="5">
    <source>
        <dbReference type="EMBL" id="MBW4546519.1"/>
    </source>
</evidence>
<dbReference type="PROSITE" id="PS00455">
    <property type="entry name" value="AMP_BINDING"/>
    <property type="match status" value="1"/>
</dbReference>
<evidence type="ECO:0000259" key="4">
    <source>
        <dbReference type="Pfam" id="PF13193"/>
    </source>
</evidence>
<feature type="domain" description="AMP-binding enzyme C-terminal" evidence="4">
    <location>
        <begin position="427"/>
        <end position="500"/>
    </location>
</feature>
<reference evidence="5" key="1">
    <citation type="submission" date="2021-05" db="EMBL/GenBank/DDBJ databases">
        <authorList>
            <person name="Pietrasiak N."/>
            <person name="Ward R."/>
            <person name="Stajich J.E."/>
            <person name="Kurbessoian T."/>
        </authorList>
    </citation>
    <scope>NUCLEOTIDE SEQUENCE</scope>
    <source>
        <strain evidence="5">CPER-KK1</strain>
    </source>
</reference>
<proteinExistence type="inferred from homology"/>
<name>A0A951PPT2_9CYAN</name>
<dbReference type="Pfam" id="PF13193">
    <property type="entry name" value="AMP-binding_C"/>
    <property type="match status" value="1"/>
</dbReference>